<evidence type="ECO:0000259" key="8">
    <source>
        <dbReference type="Pfam" id="PF02974"/>
    </source>
</evidence>
<organism evidence="9 10">
    <name type="scientific">Pseudomonas izuensis</name>
    <dbReference type="NCBI Taxonomy" id="2684212"/>
    <lineage>
        <taxon>Bacteria</taxon>
        <taxon>Pseudomonadati</taxon>
        <taxon>Pseudomonadota</taxon>
        <taxon>Gammaproteobacteria</taxon>
        <taxon>Pseudomonadales</taxon>
        <taxon>Pseudomonadaceae</taxon>
        <taxon>Pseudomonas</taxon>
    </lineage>
</organism>
<evidence type="ECO:0000256" key="6">
    <source>
        <dbReference type="ARBA" id="ARBA00022764"/>
    </source>
</evidence>
<evidence type="ECO:0000256" key="5">
    <source>
        <dbReference type="ARBA" id="ARBA00022729"/>
    </source>
</evidence>
<dbReference type="PRINTS" id="PR01274">
    <property type="entry name" value="MPTASEINHBTR"/>
</dbReference>
<evidence type="ECO:0000313" key="10">
    <source>
        <dbReference type="Proteomes" id="UP000218595"/>
    </source>
</evidence>
<keyword evidence="6" id="KW-0574">Periplasm</keyword>
<protein>
    <submittedName>
        <fullName evidence="9">AprI/Inh family metalloprotease inhibitor</fullName>
    </submittedName>
</protein>
<gene>
    <name evidence="9" type="ORF">LAB08_R29960</name>
</gene>
<evidence type="ECO:0000256" key="4">
    <source>
        <dbReference type="ARBA" id="ARBA00022690"/>
    </source>
</evidence>
<dbReference type="Gene3D" id="2.40.128.10">
    <property type="match status" value="1"/>
</dbReference>
<keyword evidence="3 9" id="KW-0483">Metalloprotease inhibitor</keyword>
<dbReference type="SUPFAM" id="SSF50882">
    <property type="entry name" value="beta-Barrel protease inhibitors"/>
    <property type="match status" value="1"/>
</dbReference>
<evidence type="ECO:0000313" key="9">
    <source>
        <dbReference type="EMBL" id="BCX68354.1"/>
    </source>
</evidence>
<evidence type="ECO:0000256" key="3">
    <source>
        <dbReference type="ARBA" id="ARBA00022608"/>
    </source>
</evidence>
<accession>A0ABM7RRP5</accession>
<reference evidence="9 10" key="1">
    <citation type="submission" date="2016-04" db="EMBL/GenBank/DDBJ databases">
        <title>Complete genome sequence of Pseudomonas sp. LAB-08 isolated from TCE contaminated aquifer soil.</title>
        <authorList>
            <person name="Dohra H."/>
            <person name="Suzuki K."/>
            <person name="Fatma A."/>
            <person name="Inuzuka Y."/>
            <person name="Honjo M."/>
            <person name="Tashiro Y."/>
            <person name="Futamata H."/>
        </authorList>
    </citation>
    <scope>NUCLEOTIDE SEQUENCE [LARGE SCALE GENOMIC DNA]</scope>
    <source>
        <strain evidence="9 10">LAB-08</strain>
    </source>
</reference>
<dbReference type="EMBL" id="AP017423">
    <property type="protein sequence ID" value="BCX68354.1"/>
    <property type="molecule type" value="Genomic_DNA"/>
</dbReference>
<comment type="similarity">
    <text evidence="2">Belongs to the protease inhibitor I38 family.</text>
</comment>
<comment type="subcellular location">
    <subcellularLocation>
        <location evidence="1">Periplasm</location>
    </subcellularLocation>
</comment>
<dbReference type="InterPro" id="IPR021140">
    <property type="entry name" value="Inh/Omp19"/>
</dbReference>
<keyword evidence="5" id="KW-0732">Signal</keyword>
<keyword evidence="4 9" id="KW-0646">Protease inhibitor</keyword>
<dbReference type="InterPro" id="IPR016085">
    <property type="entry name" value="Protease_inh_B-barrel_dom"/>
</dbReference>
<sequence>MASILKLADPSELAGTWLATLNAAQDPDRLPVGASNECSIDLRPDQTFGAGAPCIAAWLGEQVTGWFPEPDGIAITGKEGSKVLFFSRQHEGLYQGMLQSGQRITFKRAGH</sequence>
<evidence type="ECO:0000256" key="7">
    <source>
        <dbReference type="ARBA" id="ARBA00023215"/>
    </source>
</evidence>
<evidence type="ECO:0000256" key="1">
    <source>
        <dbReference type="ARBA" id="ARBA00004418"/>
    </source>
</evidence>
<evidence type="ECO:0000256" key="2">
    <source>
        <dbReference type="ARBA" id="ARBA00006813"/>
    </source>
</evidence>
<keyword evidence="10" id="KW-1185">Reference proteome</keyword>
<dbReference type="Proteomes" id="UP000218595">
    <property type="component" value="Chromosome"/>
</dbReference>
<dbReference type="InterPro" id="IPR022815">
    <property type="entry name" value="Inh"/>
</dbReference>
<feature type="domain" description="Alkaline proteinase inhibitor/ Outer membrane lipoprotein Omp19" evidence="8">
    <location>
        <begin position="10"/>
        <end position="108"/>
    </location>
</feature>
<keyword evidence="7" id="KW-0481">Metalloenzyme inhibitor</keyword>
<name>A0ABM7RRP5_9PSED</name>
<proteinExistence type="inferred from homology"/>
<dbReference type="Pfam" id="PF02974">
    <property type="entry name" value="Inh"/>
    <property type="match status" value="1"/>
</dbReference>
<dbReference type="GO" id="GO:0030414">
    <property type="term" value="F:peptidase inhibitor activity"/>
    <property type="evidence" value="ECO:0007669"/>
    <property type="project" value="UniProtKB-KW"/>
</dbReference>